<dbReference type="GO" id="GO:0000271">
    <property type="term" value="P:polysaccharide biosynthetic process"/>
    <property type="evidence" value="ECO:0007669"/>
    <property type="project" value="TreeGrafter"/>
</dbReference>
<dbReference type="InterPro" id="IPR015424">
    <property type="entry name" value="PyrdxlP-dep_Trfase"/>
</dbReference>
<evidence type="ECO:0008006" key="2">
    <source>
        <dbReference type="Google" id="ProtNLM"/>
    </source>
</evidence>
<dbReference type="InterPro" id="IPR015421">
    <property type="entry name" value="PyrdxlP-dep_Trfase_major"/>
</dbReference>
<proteinExistence type="predicted"/>
<dbReference type="Pfam" id="PF01041">
    <property type="entry name" value="DegT_DnrJ_EryC1"/>
    <property type="match status" value="1"/>
</dbReference>
<protein>
    <recommendedName>
        <fullName evidence="2">DegT/DnrJ/EryC1/StrS aminotransferase family protein</fullName>
    </recommendedName>
</protein>
<dbReference type="SUPFAM" id="SSF53383">
    <property type="entry name" value="PLP-dependent transferases"/>
    <property type="match status" value="1"/>
</dbReference>
<organism evidence="1">
    <name type="scientific">marine metagenome</name>
    <dbReference type="NCBI Taxonomy" id="408172"/>
    <lineage>
        <taxon>unclassified sequences</taxon>
        <taxon>metagenomes</taxon>
        <taxon>ecological metagenomes</taxon>
    </lineage>
</organism>
<accession>A0A381YMW7</accession>
<dbReference type="GO" id="GO:0008483">
    <property type="term" value="F:transaminase activity"/>
    <property type="evidence" value="ECO:0007669"/>
    <property type="project" value="TreeGrafter"/>
</dbReference>
<name>A0A381YMW7_9ZZZZ</name>
<reference evidence="1" key="1">
    <citation type="submission" date="2018-05" db="EMBL/GenBank/DDBJ databases">
        <authorList>
            <person name="Lanie J.A."/>
            <person name="Ng W.-L."/>
            <person name="Kazmierczak K.M."/>
            <person name="Andrzejewski T.M."/>
            <person name="Davidsen T.M."/>
            <person name="Wayne K.J."/>
            <person name="Tettelin H."/>
            <person name="Glass J.I."/>
            <person name="Rusch D."/>
            <person name="Podicherti R."/>
            <person name="Tsui H.-C.T."/>
            <person name="Winkler M.E."/>
        </authorList>
    </citation>
    <scope>NUCLEOTIDE SEQUENCE</scope>
</reference>
<dbReference type="AlphaFoldDB" id="A0A381YMW7"/>
<dbReference type="EMBL" id="UINC01018540">
    <property type="protein sequence ID" value="SVA77971.1"/>
    <property type="molecule type" value="Genomic_DNA"/>
</dbReference>
<dbReference type="InterPro" id="IPR015422">
    <property type="entry name" value="PyrdxlP-dep_Trfase_small"/>
</dbReference>
<dbReference type="Gene3D" id="3.90.1150.10">
    <property type="entry name" value="Aspartate Aminotransferase, domain 1"/>
    <property type="match status" value="1"/>
</dbReference>
<dbReference type="InterPro" id="IPR000653">
    <property type="entry name" value="DegT/StrS_aminotransferase"/>
</dbReference>
<dbReference type="PANTHER" id="PTHR30244">
    <property type="entry name" value="TRANSAMINASE"/>
    <property type="match status" value="1"/>
</dbReference>
<dbReference type="Gene3D" id="3.40.640.10">
    <property type="entry name" value="Type I PLP-dependent aspartate aminotransferase-like (Major domain)"/>
    <property type="match status" value="1"/>
</dbReference>
<sequence>MDLARKHKLVVIEDAAHALETRYKGRKIGNMGNPTAFSFYANKNITTGEGGMLTLDDDSMADETRVLRLHGISRDAWKRFGKSGFVNWEFHFPGFKYNMADINAALGIHQLKKAERFLQLRKQYALLYDQAFSQVPELEILETREYAEPSFHLYIISLRLEQLTVTRDEFINAIQSTGIGVAVHYRALHLQPFFQKEFGTRQEDFPVATRYSESVISLPLYPRMSVKQIERVIGVVKELVTHFRR</sequence>
<gene>
    <name evidence="1" type="ORF">METZ01_LOCUS130825</name>
</gene>
<dbReference type="PANTHER" id="PTHR30244:SF34">
    <property type="entry name" value="DTDP-4-AMINO-4,6-DIDEOXYGALACTOSE TRANSAMINASE"/>
    <property type="match status" value="1"/>
</dbReference>
<dbReference type="GO" id="GO:0030170">
    <property type="term" value="F:pyridoxal phosphate binding"/>
    <property type="evidence" value="ECO:0007669"/>
    <property type="project" value="TreeGrafter"/>
</dbReference>
<evidence type="ECO:0000313" key="1">
    <source>
        <dbReference type="EMBL" id="SVA77971.1"/>
    </source>
</evidence>